<protein>
    <submittedName>
        <fullName evidence="6">GntR family transcriptional regulator</fullName>
    </submittedName>
</protein>
<dbReference type="AlphaFoldDB" id="A0A7X6M551"/>
<dbReference type="InterPro" id="IPR036388">
    <property type="entry name" value="WH-like_DNA-bd_sf"/>
</dbReference>
<dbReference type="GO" id="GO:0003700">
    <property type="term" value="F:DNA-binding transcription factor activity"/>
    <property type="evidence" value="ECO:0007669"/>
    <property type="project" value="InterPro"/>
</dbReference>
<dbReference type="SUPFAM" id="SSF46785">
    <property type="entry name" value="Winged helix' DNA-binding domain"/>
    <property type="match status" value="1"/>
</dbReference>
<evidence type="ECO:0000256" key="2">
    <source>
        <dbReference type="ARBA" id="ARBA00023125"/>
    </source>
</evidence>
<dbReference type="Proteomes" id="UP000523447">
    <property type="component" value="Unassembled WGS sequence"/>
</dbReference>
<proteinExistence type="predicted"/>
<evidence type="ECO:0000313" key="7">
    <source>
        <dbReference type="Proteomes" id="UP000523447"/>
    </source>
</evidence>
<dbReference type="InterPro" id="IPR050679">
    <property type="entry name" value="Bact_HTH_transcr_reg"/>
</dbReference>
<reference evidence="6 7" key="1">
    <citation type="submission" date="2020-04" db="EMBL/GenBank/DDBJ databases">
        <title>MicrobeNet Type strains.</title>
        <authorList>
            <person name="Nicholson A.C."/>
        </authorList>
    </citation>
    <scope>NUCLEOTIDE SEQUENCE [LARGE SCALE GENOMIC DNA]</scope>
    <source>
        <strain evidence="6 7">DSM 44445</strain>
    </source>
</reference>
<feature type="region of interest" description="Disordered" evidence="4">
    <location>
        <begin position="86"/>
        <end position="107"/>
    </location>
</feature>
<sequence length="265" mass="29830">MPAKYELISDELRQMISSGELRPGDRMPIEAALVERYKVSGPTIRQALAVLRAEGLIESRHGVGTFVRTPHVKVRRTDERYQWEKNRVHEPESVRRSTGATEHDTGLKMPDLAFSAKYTEIEADEDLADAFAVPTGTRLLQRDYRTRPRNSSAPFNLSRSYLVYDHVASNPELLDEDREPWPGGTQHQLFTVGIEVATIREEVEARPPTVHEAAELGMPTEGVAVFDIRKTSIDTTGRVVEVADVVLPGDRTQLVYTTNLALWPR</sequence>
<keyword evidence="1" id="KW-0805">Transcription regulation</keyword>
<dbReference type="Gene3D" id="1.10.10.10">
    <property type="entry name" value="Winged helix-like DNA-binding domain superfamily/Winged helix DNA-binding domain"/>
    <property type="match status" value="1"/>
</dbReference>
<evidence type="ECO:0000259" key="5">
    <source>
        <dbReference type="PROSITE" id="PS50949"/>
    </source>
</evidence>
<dbReference type="SMART" id="SM00866">
    <property type="entry name" value="UTRA"/>
    <property type="match status" value="1"/>
</dbReference>
<dbReference type="InterPro" id="IPR011663">
    <property type="entry name" value="UTRA"/>
</dbReference>
<accession>A0A7X6M551</accession>
<dbReference type="PROSITE" id="PS50949">
    <property type="entry name" value="HTH_GNTR"/>
    <property type="match status" value="1"/>
</dbReference>
<dbReference type="SUPFAM" id="SSF64288">
    <property type="entry name" value="Chorismate lyase-like"/>
    <property type="match status" value="1"/>
</dbReference>
<keyword evidence="3" id="KW-0804">Transcription</keyword>
<keyword evidence="7" id="KW-1185">Reference proteome</keyword>
<evidence type="ECO:0000313" key="6">
    <source>
        <dbReference type="EMBL" id="NKY89911.1"/>
    </source>
</evidence>
<dbReference type="GO" id="GO:0045892">
    <property type="term" value="P:negative regulation of DNA-templated transcription"/>
    <property type="evidence" value="ECO:0007669"/>
    <property type="project" value="TreeGrafter"/>
</dbReference>
<dbReference type="CDD" id="cd07377">
    <property type="entry name" value="WHTH_GntR"/>
    <property type="match status" value="1"/>
</dbReference>
<dbReference type="RefSeq" id="WP_168441368.1">
    <property type="nucleotide sequence ID" value="NZ_CAWPHS010000077.1"/>
</dbReference>
<dbReference type="InterPro" id="IPR036390">
    <property type="entry name" value="WH_DNA-bd_sf"/>
</dbReference>
<name>A0A7X6M551_9NOCA</name>
<dbReference type="PANTHER" id="PTHR44846:SF17">
    <property type="entry name" value="GNTR-FAMILY TRANSCRIPTIONAL REGULATOR"/>
    <property type="match status" value="1"/>
</dbReference>
<dbReference type="EMBL" id="JAAXPE010000079">
    <property type="protein sequence ID" value="NKY89911.1"/>
    <property type="molecule type" value="Genomic_DNA"/>
</dbReference>
<dbReference type="GO" id="GO:0003677">
    <property type="term" value="F:DNA binding"/>
    <property type="evidence" value="ECO:0007669"/>
    <property type="project" value="UniProtKB-KW"/>
</dbReference>
<gene>
    <name evidence="6" type="ORF">HGA07_30560</name>
</gene>
<feature type="domain" description="HTH gntR-type" evidence="5">
    <location>
        <begin position="2"/>
        <end position="70"/>
    </location>
</feature>
<evidence type="ECO:0000256" key="4">
    <source>
        <dbReference type="SAM" id="MobiDB-lite"/>
    </source>
</evidence>
<keyword evidence="2" id="KW-0238">DNA-binding</keyword>
<comment type="caution">
    <text evidence="6">The sequence shown here is derived from an EMBL/GenBank/DDBJ whole genome shotgun (WGS) entry which is preliminary data.</text>
</comment>
<dbReference type="PANTHER" id="PTHR44846">
    <property type="entry name" value="MANNOSYL-D-GLYCERATE TRANSPORT/METABOLISM SYSTEM REPRESSOR MNGR-RELATED"/>
    <property type="match status" value="1"/>
</dbReference>
<organism evidence="6 7">
    <name type="scientific">Nocardia veterana</name>
    <dbReference type="NCBI Taxonomy" id="132249"/>
    <lineage>
        <taxon>Bacteria</taxon>
        <taxon>Bacillati</taxon>
        <taxon>Actinomycetota</taxon>
        <taxon>Actinomycetes</taxon>
        <taxon>Mycobacteriales</taxon>
        <taxon>Nocardiaceae</taxon>
        <taxon>Nocardia</taxon>
    </lineage>
</organism>
<evidence type="ECO:0000256" key="1">
    <source>
        <dbReference type="ARBA" id="ARBA00023015"/>
    </source>
</evidence>
<feature type="compositionally biased region" description="Basic and acidic residues" evidence="4">
    <location>
        <begin position="86"/>
        <end position="106"/>
    </location>
</feature>
<dbReference type="Gene3D" id="3.40.1410.10">
    <property type="entry name" value="Chorismate lyase-like"/>
    <property type="match status" value="1"/>
</dbReference>
<dbReference type="InterPro" id="IPR000524">
    <property type="entry name" value="Tscrpt_reg_HTH_GntR"/>
</dbReference>
<evidence type="ECO:0000256" key="3">
    <source>
        <dbReference type="ARBA" id="ARBA00023163"/>
    </source>
</evidence>
<dbReference type="SMART" id="SM00345">
    <property type="entry name" value="HTH_GNTR"/>
    <property type="match status" value="1"/>
</dbReference>
<dbReference type="Pfam" id="PF00392">
    <property type="entry name" value="GntR"/>
    <property type="match status" value="1"/>
</dbReference>
<dbReference type="Pfam" id="PF07702">
    <property type="entry name" value="UTRA"/>
    <property type="match status" value="1"/>
</dbReference>
<dbReference type="InterPro" id="IPR028978">
    <property type="entry name" value="Chorismate_lyase_/UTRA_dom_sf"/>
</dbReference>